<dbReference type="GO" id="GO:0052621">
    <property type="term" value="F:diguanylate cyclase activity"/>
    <property type="evidence" value="ECO:0007669"/>
    <property type="project" value="UniProtKB-EC"/>
</dbReference>
<name>A0A2N7NNQ9_9VIBR</name>
<dbReference type="NCBIfam" id="TIGR00254">
    <property type="entry name" value="GGDEF"/>
    <property type="match status" value="1"/>
</dbReference>
<comment type="caution">
    <text evidence="5">The sequence shown here is derived from an EMBL/GenBank/DDBJ whole genome shotgun (WGS) entry which is preliminary data.</text>
</comment>
<protein>
    <recommendedName>
        <fullName evidence="1">diguanylate cyclase</fullName>
        <ecNumber evidence="1">2.7.7.65</ecNumber>
    </recommendedName>
</protein>
<sequence length="288" mass="33064">MRLHMQANPILLVVTFMLLASLLMLGLSSFIHIDSNYDLFFETNTLVITMYIYYVARHAIRPHKALRYGALLLIFNLFYDVSTELKHLDEWADQNELIDTFLEDGLLQIAFLLIAYGITELTGKIKDQGKRDELTGLYNRKKFDAIKLAEFELIYFDLDGLKETNDLKGHKVGDLMIVRFSQALRQTALEDEMVFRVGGDEFVATAQLGRGGEFVSQVNNLLHGENISFSYGIEVTNRDNFKQALVESDKAMYEMKKAQRPVQNSWCTSCPNLETNYLNIETTRQTDD</sequence>
<dbReference type="GO" id="GO:0005886">
    <property type="term" value="C:plasma membrane"/>
    <property type="evidence" value="ECO:0007669"/>
    <property type="project" value="TreeGrafter"/>
</dbReference>
<keyword evidence="3" id="KW-0472">Membrane</keyword>
<gene>
    <name evidence="5" type="ORF">BCS92_04780</name>
    <name evidence="6" type="ORF">FC057_18335</name>
</gene>
<evidence type="ECO:0000313" key="6">
    <source>
        <dbReference type="EMBL" id="TKG30093.1"/>
    </source>
</evidence>
<keyword evidence="3" id="KW-0812">Transmembrane</keyword>
<dbReference type="EC" id="2.7.7.65" evidence="1"/>
<dbReference type="CDD" id="cd01949">
    <property type="entry name" value="GGDEF"/>
    <property type="match status" value="1"/>
</dbReference>
<reference evidence="5" key="3">
    <citation type="journal article" date="2018" name="Nature">
        <title>A major lineage of non-tailed dsDNA viruses as unrecognized killers of marine bacteria.</title>
        <authorList>
            <person name="Kauffman K.M."/>
            <person name="Hussain F.A."/>
            <person name="Yang J."/>
            <person name="Arevalo P."/>
            <person name="Brown J.M."/>
            <person name="Chang W.K."/>
            <person name="VanInsberghe D."/>
            <person name="Elsherbini J."/>
            <person name="Sharma R.S."/>
            <person name="Cutler M.B."/>
            <person name="Kelly L."/>
            <person name="Polz M.F."/>
        </authorList>
    </citation>
    <scope>NUCLEOTIDE SEQUENCE</scope>
    <source>
        <strain evidence="5">10N.222.48.A2</strain>
    </source>
</reference>
<reference evidence="5" key="2">
    <citation type="submission" date="2016-07" db="EMBL/GenBank/DDBJ databases">
        <authorList>
            <person name="Wan K."/>
            <person name="Booth B."/>
            <person name="Spirohn K."/>
            <person name="Hao T."/>
            <person name="Hu Y."/>
            <person name="Calderwood M."/>
            <person name="Hill D."/>
            <person name="Mohr S."/>
            <person name="Vidal M."/>
            <person name="Celniker S."/>
            <person name="Perrimon N."/>
        </authorList>
    </citation>
    <scope>NUCLEOTIDE SEQUENCE</scope>
    <source>
        <strain evidence="5">10N.222.48.A2</strain>
    </source>
</reference>
<organism evidence="5 7">
    <name type="scientific">Vibrio tasmaniensis</name>
    <dbReference type="NCBI Taxonomy" id="212663"/>
    <lineage>
        <taxon>Bacteria</taxon>
        <taxon>Pseudomonadati</taxon>
        <taxon>Pseudomonadota</taxon>
        <taxon>Gammaproteobacteria</taxon>
        <taxon>Vibrionales</taxon>
        <taxon>Vibrionaceae</taxon>
        <taxon>Vibrio</taxon>
    </lineage>
</organism>
<evidence type="ECO:0000259" key="4">
    <source>
        <dbReference type="PROSITE" id="PS50887"/>
    </source>
</evidence>
<dbReference type="AlphaFoldDB" id="A0A2N7NNQ9"/>
<feature type="transmembrane region" description="Helical" evidence="3">
    <location>
        <begin position="39"/>
        <end position="56"/>
    </location>
</feature>
<dbReference type="Pfam" id="PF00990">
    <property type="entry name" value="GGDEF"/>
    <property type="match status" value="1"/>
</dbReference>
<comment type="catalytic activity">
    <reaction evidence="2">
        <text>2 GTP = 3',3'-c-di-GMP + 2 diphosphate</text>
        <dbReference type="Rhea" id="RHEA:24898"/>
        <dbReference type="ChEBI" id="CHEBI:33019"/>
        <dbReference type="ChEBI" id="CHEBI:37565"/>
        <dbReference type="ChEBI" id="CHEBI:58805"/>
        <dbReference type="EC" id="2.7.7.65"/>
    </reaction>
</comment>
<dbReference type="PANTHER" id="PTHR45138:SF9">
    <property type="entry name" value="DIGUANYLATE CYCLASE DGCM-RELATED"/>
    <property type="match status" value="1"/>
</dbReference>
<dbReference type="SUPFAM" id="SSF55073">
    <property type="entry name" value="Nucleotide cyclase"/>
    <property type="match status" value="1"/>
</dbReference>
<feature type="transmembrane region" description="Helical" evidence="3">
    <location>
        <begin position="12"/>
        <end position="33"/>
    </location>
</feature>
<dbReference type="Proteomes" id="UP000235579">
    <property type="component" value="Unassembled WGS sequence"/>
</dbReference>
<dbReference type="Proteomes" id="UP000308018">
    <property type="component" value="Unassembled WGS sequence"/>
</dbReference>
<dbReference type="SMART" id="SM00267">
    <property type="entry name" value="GGDEF"/>
    <property type="match status" value="1"/>
</dbReference>
<dbReference type="InterPro" id="IPR050469">
    <property type="entry name" value="Diguanylate_Cyclase"/>
</dbReference>
<reference evidence="6 8" key="4">
    <citation type="submission" date="2019-04" db="EMBL/GenBank/DDBJ databases">
        <title>A reverse ecology approach based on a biological definition of microbial populations.</title>
        <authorList>
            <person name="Arevalo P."/>
            <person name="Vaninsberghe D."/>
            <person name="Elsherbini J."/>
            <person name="Gore J."/>
            <person name="Polz M."/>
        </authorList>
    </citation>
    <scope>NUCLEOTIDE SEQUENCE [LARGE SCALE GENOMIC DNA]</scope>
    <source>
        <strain evidence="6 8">10N.222.45.A8</strain>
    </source>
</reference>
<evidence type="ECO:0000256" key="2">
    <source>
        <dbReference type="ARBA" id="ARBA00034247"/>
    </source>
</evidence>
<dbReference type="PANTHER" id="PTHR45138">
    <property type="entry name" value="REGULATORY COMPONENTS OF SENSORY TRANSDUCTION SYSTEM"/>
    <property type="match status" value="1"/>
</dbReference>
<reference evidence="7" key="1">
    <citation type="submission" date="2016-07" db="EMBL/GenBank/DDBJ databases">
        <title>Nontailed viruses are major unrecognized killers of bacteria in the ocean.</title>
        <authorList>
            <person name="Kauffman K."/>
            <person name="Hussain F."/>
            <person name="Yang J."/>
            <person name="Arevalo P."/>
            <person name="Brown J."/>
            <person name="Cutler M."/>
            <person name="Kelly L."/>
            <person name="Polz M.F."/>
        </authorList>
    </citation>
    <scope>NUCLEOTIDE SEQUENCE [LARGE SCALE GENOMIC DNA]</scope>
    <source>
        <strain evidence="7">10N.222.48.A2</strain>
    </source>
</reference>
<keyword evidence="3" id="KW-1133">Transmembrane helix</keyword>
<dbReference type="EMBL" id="MDBP01000003">
    <property type="protein sequence ID" value="PMP18449.1"/>
    <property type="molecule type" value="Genomic_DNA"/>
</dbReference>
<dbReference type="EMBL" id="SYVV01000031">
    <property type="protein sequence ID" value="TKG30093.1"/>
    <property type="molecule type" value="Genomic_DNA"/>
</dbReference>
<dbReference type="InterPro" id="IPR043128">
    <property type="entry name" value="Rev_trsase/Diguanyl_cyclase"/>
</dbReference>
<dbReference type="PROSITE" id="PS50887">
    <property type="entry name" value="GGDEF"/>
    <property type="match status" value="1"/>
</dbReference>
<evidence type="ECO:0000256" key="1">
    <source>
        <dbReference type="ARBA" id="ARBA00012528"/>
    </source>
</evidence>
<dbReference type="InterPro" id="IPR029787">
    <property type="entry name" value="Nucleotide_cyclase"/>
</dbReference>
<evidence type="ECO:0000313" key="8">
    <source>
        <dbReference type="Proteomes" id="UP000308018"/>
    </source>
</evidence>
<feature type="domain" description="GGDEF" evidence="4">
    <location>
        <begin position="149"/>
        <end position="271"/>
    </location>
</feature>
<dbReference type="InterPro" id="IPR000160">
    <property type="entry name" value="GGDEF_dom"/>
</dbReference>
<accession>A0A2N7NNQ9</accession>
<dbReference type="GO" id="GO:0043709">
    <property type="term" value="P:cell adhesion involved in single-species biofilm formation"/>
    <property type="evidence" value="ECO:0007669"/>
    <property type="project" value="TreeGrafter"/>
</dbReference>
<proteinExistence type="predicted"/>
<evidence type="ECO:0000256" key="3">
    <source>
        <dbReference type="SAM" id="Phobius"/>
    </source>
</evidence>
<dbReference type="Gene3D" id="3.30.70.270">
    <property type="match status" value="1"/>
</dbReference>
<evidence type="ECO:0000313" key="5">
    <source>
        <dbReference type="EMBL" id="PMP18449.1"/>
    </source>
</evidence>
<dbReference type="RefSeq" id="WP_012603927.1">
    <property type="nucleotide sequence ID" value="NZ_MDBP01000003.1"/>
</dbReference>
<evidence type="ECO:0000313" key="7">
    <source>
        <dbReference type="Proteomes" id="UP000235579"/>
    </source>
</evidence>
<dbReference type="GO" id="GO:1902201">
    <property type="term" value="P:negative regulation of bacterial-type flagellum-dependent cell motility"/>
    <property type="evidence" value="ECO:0007669"/>
    <property type="project" value="TreeGrafter"/>
</dbReference>